<comment type="caution">
    <text evidence="1">The sequence shown here is derived from an EMBL/GenBank/DDBJ whole genome shotgun (WGS) entry which is preliminary data.</text>
</comment>
<evidence type="ECO:0000313" key="2">
    <source>
        <dbReference type="Proteomes" id="UP000680714"/>
    </source>
</evidence>
<gene>
    <name evidence="1" type="ORF">KEC16_13325</name>
</gene>
<keyword evidence="2" id="KW-1185">Reference proteome</keyword>
<accession>A0ABS5IE62</accession>
<name>A0ABS5IE62_9PROT</name>
<dbReference type="EMBL" id="JAGTUF010000013">
    <property type="protein sequence ID" value="MBR9972700.1"/>
    <property type="molecule type" value="Genomic_DNA"/>
</dbReference>
<reference evidence="1 2" key="1">
    <citation type="submission" date="2021-04" db="EMBL/GenBank/DDBJ databases">
        <title>Magnetospirillum sulfuroxidans sp. nov., a facultative chemolithoautotrophic sulfur-oxidizing alphaproteobacterium isolated from freshwater sediment and proposals for Paramagetospirillum gen. nov., and Magnetospirillaceae fam. nov.</title>
        <authorList>
            <person name="Koziaeva V."/>
            <person name="Geelhoed J.S."/>
            <person name="Sorokin D.Y."/>
            <person name="Grouzdev D.S."/>
        </authorList>
    </citation>
    <scope>NUCLEOTIDE SEQUENCE [LARGE SCALE GENOMIC DNA]</scope>
    <source>
        <strain evidence="1 2">J10</strain>
    </source>
</reference>
<proteinExistence type="predicted"/>
<dbReference type="Proteomes" id="UP000680714">
    <property type="component" value="Unassembled WGS sequence"/>
</dbReference>
<dbReference type="RefSeq" id="WP_211549727.1">
    <property type="nucleotide sequence ID" value="NZ_JAGTUF010000013.1"/>
</dbReference>
<organism evidence="1 2">
    <name type="scientific">Magnetospirillum sulfuroxidans</name>
    <dbReference type="NCBI Taxonomy" id="611300"/>
    <lineage>
        <taxon>Bacteria</taxon>
        <taxon>Pseudomonadati</taxon>
        <taxon>Pseudomonadota</taxon>
        <taxon>Alphaproteobacteria</taxon>
        <taxon>Rhodospirillales</taxon>
        <taxon>Rhodospirillaceae</taxon>
        <taxon>Magnetospirillum</taxon>
    </lineage>
</organism>
<sequence length="168" mass="18730">MDTEPLAGETLDRYLDATRAAGIADAQAVESLVGFVLRFAKGAMPAPTLQRAIDAALREPKHKVTWALPARPDLRELAEQQLADPVFWCRLESDLHWQAGHWVRLSGKSPEVAVNLAIEAIFRTYQRRPEDIQARIYDHLISLRQRAMFAVAGKKGEKLKACVSDSQG</sequence>
<protein>
    <submittedName>
        <fullName evidence="1">Uncharacterized protein</fullName>
    </submittedName>
</protein>
<evidence type="ECO:0000313" key="1">
    <source>
        <dbReference type="EMBL" id="MBR9972700.1"/>
    </source>
</evidence>